<sequence length="419" mass="47978">MEFKKLKIEDLIPASYNPRKKLKPGDSEFVKIKNSIEEFGYVDPVIVNKDMTVIGGHQRVTVLKTLGYTEIDCVVIDIDKTKEKALNIALNKISGEWNKELLADLIKDLQSLDYDVSFTGFDPPEIDELFNEIHDKEIKEDDFDVEKELEKPAITQKGDVWLLGRHRLVCGDSTDPEVYRVLMNDRKANLVVTDPPYNVNYSSQAGSIQNDNMKDEEFYNFLLKAYKNMAASMEKDASIYVFHADTEGYNFRKAFRDAGFYLSGVCIWAKQSLVLGRSPYQWKHEPILFGWLKGGKHNWYADRKQSTIWNFDRPSKNALHPTMKPVSLCAYPIQNSSMSNCIVLDPFGGSGSTLMACEQTNRICYTIELDEKYADVIVKRYIEQVGSDSEVFLERNGETIPYQDVPKPSVEEYENSNIL</sequence>
<dbReference type="Pfam" id="PF01555">
    <property type="entry name" value="N6_N4_Mtase"/>
    <property type="match status" value="1"/>
</dbReference>
<evidence type="ECO:0000259" key="6">
    <source>
        <dbReference type="SMART" id="SM00470"/>
    </source>
</evidence>
<gene>
    <name evidence="7" type="ORF">J2S07_000473</name>
</gene>
<evidence type="ECO:0000256" key="4">
    <source>
        <dbReference type="ARBA" id="ARBA00022747"/>
    </source>
</evidence>
<name>A0ABT9UZQ0_9BACL</name>
<dbReference type="RefSeq" id="WP_307148787.1">
    <property type="nucleotide sequence ID" value="NZ_JAUSTU010000002.1"/>
</dbReference>
<dbReference type="EMBL" id="JAUSTU010000002">
    <property type="protein sequence ID" value="MDQ0154169.1"/>
    <property type="molecule type" value="Genomic_DNA"/>
</dbReference>
<dbReference type="InterPro" id="IPR029063">
    <property type="entry name" value="SAM-dependent_MTases_sf"/>
</dbReference>
<dbReference type="GO" id="GO:0008168">
    <property type="term" value="F:methyltransferase activity"/>
    <property type="evidence" value="ECO:0007669"/>
    <property type="project" value="UniProtKB-KW"/>
</dbReference>
<organism evidence="7 8">
    <name type="scientific">Anoxybacillus andreesenii</name>
    <dbReference type="NCBI Taxonomy" id="1325932"/>
    <lineage>
        <taxon>Bacteria</taxon>
        <taxon>Bacillati</taxon>
        <taxon>Bacillota</taxon>
        <taxon>Bacilli</taxon>
        <taxon>Bacillales</taxon>
        <taxon>Anoxybacillaceae</taxon>
        <taxon>Anoxybacillus</taxon>
    </lineage>
</organism>
<dbReference type="InterPro" id="IPR002052">
    <property type="entry name" value="DNA_methylase_N6_adenine_CS"/>
</dbReference>
<dbReference type="EC" id="2.1.1.-" evidence="5"/>
<evidence type="ECO:0000313" key="8">
    <source>
        <dbReference type="Proteomes" id="UP001231362"/>
    </source>
</evidence>
<dbReference type="InterPro" id="IPR036086">
    <property type="entry name" value="ParB/Sulfiredoxin_sf"/>
</dbReference>
<dbReference type="PIRSF" id="PIRSF036758">
    <property type="entry name" value="Aden_M_ParB"/>
    <property type="match status" value="1"/>
</dbReference>
<dbReference type="CDD" id="cd16401">
    <property type="entry name" value="ParB_N_like_MT"/>
    <property type="match status" value="1"/>
</dbReference>
<keyword evidence="3" id="KW-0808">Transferase</keyword>
<evidence type="ECO:0000256" key="5">
    <source>
        <dbReference type="RuleBase" id="RU362026"/>
    </source>
</evidence>
<dbReference type="InterPro" id="IPR001091">
    <property type="entry name" value="RM_Methyltransferase"/>
</dbReference>
<protein>
    <recommendedName>
        <fullName evidence="5">Methyltransferase</fullName>
        <ecNumber evidence="5">2.1.1.-</ecNumber>
    </recommendedName>
</protein>
<dbReference type="SMART" id="SM00470">
    <property type="entry name" value="ParB"/>
    <property type="match status" value="1"/>
</dbReference>
<dbReference type="Pfam" id="PF02195">
    <property type="entry name" value="ParB_N"/>
    <property type="match status" value="1"/>
</dbReference>
<dbReference type="SUPFAM" id="SSF110849">
    <property type="entry name" value="ParB/Sulfiredoxin"/>
    <property type="match status" value="1"/>
</dbReference>
<dbReference type="PRINTS" id="PR00508">
    <property type="entry name" value="S21N4MTFRASE"/>
</dbReference>
<comment type="caution">
    <text evidence="7">The sequence shown here is derived from an EMBL/GenBank/DDBJ whole genome shotgun (WGS) entry which is preliminary data.</text>
</comment>
<dbReference type="SUPFAM" id="SSF53335">
    <property type="entry name" value="S-adenosyl-L-methionine-dependent methyltransferases"/>
    <property type="match status" value="1"/>
</dbReference>
<dbReference type="GO" id="GO:0032259">
    <property type="term" value="P:methylation"/>
    <property type="evidence" value="ECO:0007669"/>
    <property type="project" value="UniProtKB-KW"/>
</dbReference>
<keyword evidence="4" id="KW-0680">Restriction system</keyword>
<dbReference type="InterPro" id="IPR015840">
    <property type="entry name" value="DNA_MeTrfase_ParB"/>
</dbReference>
<comment type="similarity">
    <text evidence="1 5">Belongs to the N(4)/N(6)-methyltransferase family.</text>
</comment>
<dbReference type="InterPro" id="IPR002941">
    <property type="entry name" value="DNA_methylase_N4/N6"/>
</dbReference>
<proteinExistence type="inferred from homology"/>
<dbReference type="InterPro" id="IPR003115">
    <property type="entry name" value="ParB_N"/>
</dbReference>
<dbReference type="Gene3D" id="3.90.1530.10">
    <property type="entry name" value="Conserved hypothetical protein from pyrococcus furiosus pfu- 392566-001, ParB domain"/>
    <property type="match status" value="1"/>
</dbReference>
<evidence type="ECO:0000313" key="7">
    <source>
        <dbReference type="EMBL" id="MDQ0154169.1"/>
    </source>
</evidence>
<keyword evidence="2 7" id="KW-0489">Methyltransferase</keyword>
<keyword evidence="8" id="KW-1185">Reference proteome</keyword>
<dbReference type="Gene3D" id="3.40.50.150">
    <property type="entry name" value="Vaccinia Virus protein VP39"/>
    <property type="match status" value="1"/>
</dbReference>
<accession>A0ABT9UZQ0</accession>
<evidence type="ECO:0000256" key="2">
    <source>
        <dbReference type="ARBA" id="ARBA00022603"/>
    </source>
</evidence>
<feature type="domain" description="ParB-like N-terminal" evidence="6">
    <location>
        <begin position="4"/>
        <end position="92"/>
    </location>
</feature>
<reference evidence="7 8" key="1">
    <citation type="submission" date="2023-07" db="EMBL/GenBank/DDBJ databases">
        <title>Genomic Encyclopedia of Type Strains, Phase IV (KMG-IV): sequencing the most valuable type-strain genomes for metagenomic binning, comparative biology and taxonomic classification.</title>
        <authorList>
            <person name="Goeker M."/>
        </authorList>
    </citation>
    <scope>NUCLEOTIDE SEQUENCE [LARGE SCALE GENOMIC DNA]</scope>
    <source>
        <strain evidence="7 8">DSM 23948</strain>
    </source>
</reference>
<evidence type="ECO:0000256" key="1">
    <source>
        <dbReference type="ARBA" id="ARBA00006594"/>
    </source>
</evidence>
<dbReference type="Proteomes" id="UP001231362">
    <property type="component" value="Unassembled WGS sequence"/>
</dbReference>
<dbReference type="PROSITE" id="PS00092">
    <property type="entry name" value="N6_MTASE"/>
    <property type="match status" value="1"/>
</dbReference>
<evidence type="ECO:0000256" key="3">
    <source>
        <dbReference type="ARBA" id="ARBA00022679"/>
    </source>
</evidence>